<sequence length="662" mass="77812">MGLQIEQLKNRAKEYAKAYHEKEVKRSVHKGEMEEILRQAEWLMEQKFCFCDRWDMEPCSTVYEVSPFSWDTCPNGDPEWVYMLNRQEYLKKLLMAYWYTGQERYVEGMKQYILDWIRQNPKETFGSLMTRTIDTGIRCASWTPLLLHLLAMERIKEEELFEILESMEQQFLYLYQSYVPKYRQSNWGVLQTTSILQNAAWFGECFCLEEMKQIAEWAKDELLDQLESQIYWDGSHWEQSMMYHIEVLNSVTTMLVFRKRAGVVTPKRVEEILYGMYDYVMHAAGPDHFQIAQGDSDVTDIRDVMTRGAMLFEESAFKYAGYEEPDLESIWCFGIEQKEQYLKLKSKRPETLNGLYTDSGNFYYRSGWEIDSNYTYLHNGPLGSSHGHSELTNICNYYKGKAFLTDSGRYSYIEGELRNRLKSPEAHNVSVIKGCPMGVPDGSWSYAYFADSLNNYCKTIEGIHYAEMPYVMQNKQKEPAYCCRRVMIFPEGIWLISDDLRMAGKQESTMYFHLAPEVIVKEQKEREVLLENEDVRLILGAEYPLEQRKEILSRIYNENEVHTVFQAKTNWENEGVCTAWMHPENAKLKDTVIIQAEGKQVDASVVAKEVWISGKLSYVVIMRIHENYRGRKVFLYQNCGFYGKVVILKKTDEGFKVLRFRA</sequence>
<dbReference type="InterPro" id="IPR012480">
    <property type="entry name" value="Hepar_II_III_C"/>
</dbReference>
<name>A0A2N5NIM4_MEDGN</name>
<keyword evidence="3" id="KW-0574">Periplasm</keyword>
<dbReference type="AlphaFoldDB" id="A0A2N5NIM4"/>
<dbReference type="InterPro" id="IPR031680">
    <property type="entry name" value="Hepar_II_III_N"/>
</dbReference>
<evidence type="ECO:0000259" key="5">
    <source>
        <dbReference type="Pfam" id="PF07940"/>
    </source>
</evidence>
<gene>
    <name evidence="7" type="ORF">CDL18_07290</name>
</gene>
<dbReference type="PANTHER" id="PTHR39210:SF1">
    <property type="entry name" value="HEPARIN-SULFATE LYASE"/>
    <property type="match status" value="1"/>
</dbReference>
<comment type="subcellular location">
    <subcellularLocation>
        <location evidence="1">Periplasm</location>
    </subcellularLocation>
</comment>
<evidence type="ECO:0000259" key="6">
    <source>
        <dbReference type="Pfam" id="PF16889"/>
    </source>
</evidence>
<keyword evidence="2" id="KW-0732">Signal</keyword>
<evidence type="ECO:0000256" key="1">
    <source>
        <dbReference type="ARBA" id="ARBA00004418"/>
    </source>
</evidence>
<dbReference type="Pfam" id="PF16889">
    <property type="entry name" value="Hepar_II_III_N"/>
    <property type="match status" value="1"/>
</dbReference>
<dbReference type="GO" id="GO:0042597">
    <property type="term" value="C:periplasmic space"/>
    <property type="evidence" value="ECO:0007669"/>
    <property type="project" value="UniProtKB-SubCell"/>
</dbReference>
<organism evidence="7 8">
    <name type="scientific">Mediterraneibacter gnavus</name>
    <name type="common">Ruminococcus gnavus</name>
    <dbReference type="NCBI Taxonomy" id="33038"/>
    <lineage>
        <taxon>Bacteria</taxon>
        <taxon>Bacillati</taxon>
        <taxon>Bacillota</taxon>
        <taxon>Clostridia</taxon>
        <taxon>Lachnospirales</taxon>
        <taxon>Lachnospiraceae</taxon>
        <taxon>Mediterraneibacter</taxon>
    </lineage>
</organism>
<evidence type="ECO:0000313" key="7">
    <source>
        <dbReference type="EMBL" id="PLT55521.1"/>
    </source>
</evidence>
<protein>
    <submittedName>
        <fullName evidence="7">Uncharacterized protein</fullName>
    </submittedName>
</protein>
<dbReference type="RefSeq" id="WP_101879571.1">
    <property type="nucleotide sequence ID" value="NZ_NIHM01000008.1"/>
</dbReference>
<dbReference type="Proteomes" id="UP000234849">
    <property type="component" value="Unassembled WGS sequence"/>
</dbReference>
<dbReference type="Pfam" id="PF07940">
    <property type="entry name" value="Hepar_II_III_C"/>
    <property type="match status" value="1"/>
</dbReference>
<dbReference type="PANTHER" id="PTHR39210">
    <property type="entry name" value="HEPARIN-SULFATE LYASE"/>
    <property type="match status" value="1"/>
</dbReference>
<dbReference type="EMBL" id="NIHM01000008">
    <property type="protein sequence ID" value="PLT55521.1"/>
    <property type="molecule type" value="Genomic_DNA"/>
</dbReference>
<reference evidence="7 8" key="1">
    <citation type="journal article" date="2017" name="Genome Med.">
        <title>A novel Ruminococcus gnavus clade enriched in inflammatory bowel disease patients.</title>
        <authorList>
            <person name="Hall A.B."/>
            <person name="Yassour M."/>
            <person name="Sauk J."/>
            <person name="Garner A."/>
            <person name="Jiang X."/>
            <person name="Arthur T."/>
            <person name="Lagoudas G.K."/>
            <person name="Vatanen T."/>
            <person name="Fornelos N."/>
            <person name="Wilson R."/>
            <person name="Bertha M."/>
            <person name="Cohen M."/>
            <person name="Garber J."/>
            <person name="Khalili H."/>
            <person name="Gevers D."/>
            <person name="Ananthakrishnan A.N."/>
            <person name="Kugathasan S."/>
            <person name="Lander E.S."/>
            <person name="Blainey P."/>
            <person name="Vlamakis H."/>
            <person name="Xavier R.J."/>
            <person name="Huttenhower C."/>
        </authorList>
    </citation>
    <scope>NUCLEOTIDE SEQUENCE [LARGE SCALE GENOMIC DNA]</scope>
    <source>
        <strain evidence="7 8">RJX1118</strain>
    </source>
</reference>
<feature type="domain" description="Heparinase II/III-like C-terminal" evidence="5">
    <location>
        <begin position="366"/>
        <end position="533"/>
    </location>
</feature>
<proteinExistence type="predicted"/>
<feature type="domain" description="Heparin-sulfate lyase N-terminal" evidence="6">
    <location>
        <begin position="44"/>
        <end position="313"/>
    </location>
</feature>
<keyword evidence="4" id="KW-0456">Lyase</keyword>
<accession>A0A2N5NIM4</accession>
<comment type="caution">
    <text evidence="7">The sequence shown here is derived from an EMBL/GenBank/DDBJ whole genome shotgun (WGS) entry which is preliminary data.</text>
</comment>
<evidence type="ECO:0000256" key="2">
    <source>
        <dbReference type="ARBA" id="ARBA00022729"/>
    </source>
</evidence>
<evidence type="ECO:0000256" key="4">
    <source>
        <dbReference type="ARBA" id="ARBA00023239"/>
    </source>
</evidence>
<evidence type="ECO:0000256" key="3">
    <source>
        <dbReference type="ARBA" id="ARBA00022764"/>
    </source>
</evidence>
<dbReference type="SUPFAM" id="SSF48230">
    <property type="entry name" value="Chondroitin AC/alginate lyase"/>
    <property type="match status" value="1"/>
</dbReference>
<dbReference type="Gene3D" id="1.50.10.100">
    <property type="entry name" value="Chondroitin AC/alginate lyase"/>
    <property type="match status" value="1"/>
</dbReference>
<dbReference type="GO" id="GO:0016829">
    <property type="term" value="F:lyase activity"/>
    <property type="evidence" value="ECO:0007669"/>
    <property type="project" value="UniProtKB-KW"/>
</dbReference>
<evidence type="ECO:0000313" key="8">
    <source>
        <dbReference type="Proteomes" id="UP000234849"/>
    </source>
</evidence>
<dbReference type="Gene3D" id="2.70.98.70">
    <property type="match status" value="1"/>
</dbReference>
<dbReference type="InterPro" id="IPR008929">
    <property type="entry name" value="Chondroitin_lyas"/>
</dbReference>